<evidence type="ECO:0000256" key="6">
    <source>
        <dbReference type="ARBA" id="ARBA00022777"/>
    </source>
</evidence>
<dbReference type="EC" id="2.7.13.3" evidence="2"/>
<dbReference type="RefSeq" id="WP_207125837.1">
    <property type="nucleotide sequence ID" value="NZ_BOPO01000055.1"/>
</dbReference>
<organism evidence="10 11">
    <name type="scientific">Actinocatenispora comari</name>
    <dbReference type="NCBI Taxonomy" id="2807577"/>
    <lineage>
        <taxon>Bacteria</taxon>
        <taxon>Bacillati</taxon>
        <taxon>Actinomycetota</taxon>
        <taxon>Actinomycetes</taxon>
        <taxon>Micromonosporales</taxon>
        <taxon>Micromonosporaceae</taxon>
        <taxon>Actinocatenispora</taxon>
    </lineage>
</organism>
<keyword evidence="7" id="KW-1133">Transmembrane helix</keyword>
<evidence type="ECO:0000256" key="7">
    <source>
        <dbReference type="ARBA" id="ARBA00022989"/>
    </source>
</evidence>
<dbReference type="GO" id="GO:0005886">
    <property type="term" value="C:plasma membrane"/>
    <property type="evidence" value="ECO:0007669"/>
    <property type="project" value="TreeGrafter"/>
</dbReference>
<evidence type="ECO:0000313" key="11">
    <source>
        <dbReference type="Proteomes" id="UP000614996"/>
    </source>
</evidence>
<dbReference type="PANTHER" id="PTHR45436:SF5">
    <property type="entry name" value="SENSOR HISTIDINE KINASE TRCS"/>
    <property type="match status" value="1"/>
</dbReference>
<evidence type="ECO:0000259" key="9">
    <source>
        <dbReference type="PROSITE" id="PS50109"/>
    </source>
</evidence>
<dbReference type="SMART" id="SM00387">
    <property type="entry name" value="HATPase_c"/>
    <property type="match status" value="1"/>
</dbReference>
<dbReference type="GO" id="GO:0004673">
    <property type="term" value="F:protein histidine kinase activity"/>
    <property type="evidence" value="ECO:0007669"/>
    <property type="project" value="UniProtKB-EC"/>
</dbReference>
<keyword evidence="7" id="KW-0472">Membrane</keyword>
<feature type="compositionally biased region" description="Polar residues" evidence="8">
    <location>
        <begin position="419"/>
        <end position="429"/>
    </location>
</feature>
<gene>
    <name evidence="10" type="ORF">NUM_33740</name>
</gene>
<dbReference type="AlphaFoldDB" id="A0A8J4ELF9"/>
<comment type="catalytic activity">
    <reaction evidence="1">
        <text>ATP + protein L-histidine = ADP + protein N-phospho-L-histidine.</text>
        <dbReference type="EC" id="2.7.13.3"/>
    </reaction>
</comment>
<comment type="caution">
    <text evidence="10">The sequence shown here is derived from an EMBL/GenBank/DDBJ whole genome shotgun (WGS) entry which is preliminary data.</text>
</comment>
<evidence type="ECO:0000256" key="1">
    <source>
        <dbReference type="ARBA" id="ARBA00000085"/>
    </source>
</evidence>
<dbReference type="InterPro" id="IPR050428">
    <property type="entry name" value="TCS_sensor_his_kinase"/>
</dbReference>
<evidence type="ECO:0000256" key="4">
    <source>
        <dbReference type="ARBA" id="ARBA00022679"/>
    </source>
</evidence>
<accession>A0A8J4ELF9</accession>
<dbReference type="SUPFAM" id="SSF55874">
    <property type="entry name" value="ATPase domain of HSP90 chaperone/DNA topoisomerase II/histidine kinase"/>
    <property type="match status" value="1"/>
</dbReference>
<feature type="compositionally biased region" description="Low complexity" evidence="8">
    <location>
        <begin position="430"/>
        <end position="444"/>
    </location>
</feature>
<evidence type="ECO:0000313" key="10">
    <source>
        <dbReference type="EMBL" id="GIL28120.1"/>
    </source>
</evidence>
<evidence type="ECO:0000256" key="2">
    <source>
        <dbReference type="ARBA" id="ARBA00012438"/>
    </source>
</evidence>
<dbReference type="PANTHER" id="PTHR45436">
    <property type="entry name" value="SENSOR HISTIDINE KINASE YKOH"/>
    <property type="match status" value="1"/>
</dbReference>
<evidence type="ECO:0000256" key="8">
    <source>
        <dbReference type="SAM" id="MobiDB-lite"/>
    </source>
</evidence>
<evidence type="ECO:0000256" key="5">
    <source>
        <dbReference type="ARBA" id="ARBA00022692"/>
    </source>
</evidence>
<dbReference type="InterPro" id="IPR036890">
    <property type="entry name" value="HATPase_C_sf"/>
</dbReference>
<dbReference type="InterPro" id="IPR005467">
    <property type="entry name" value="His_kinase_dom"/>
</dbReference>
<keyword evidence="5" id="KW-0812">Transmembrane</keyword>
<feature type="compositionally biased region" description="Low complexity" evidence="8">
    <location>
        <begin position="31"/>
        <end position="47"/>
    </location>
</feature>
<sequence>MDIDVTQSIPIVGHDPANRADPADAYRSTEPAANGPATAAGAADRPGWPQSAGWPQPPAGPVATPPSPPPATASGAPPATSVSGLPAAGTSGSLIAASGGSLGAPPADRPVSGGPIVAPADRTPAPSDAGRAFAQPPTDLAAPAGVVEEASPQRGQADGEPGAAEVLPILAVRLAALLGPARDSLEALEEREQDPERLAQLYRIDHALTLARRQAELGQVLCGVTVEDANPQTTALIDVLRAAASAVEYYPRVQLGRTVELGIVQFAADDVIRVLTELMDNATRLSPPQATVTVSTHLTDTGSALIRVEDHGVGLSDADLAGWNSMLDGGPTPAAVRQRGTARIGLVAVRRLAAAHGLTVRLASRPAGGTTATVAVPERLLVELPVASPTGTVLPGAFPAGAPATRTDAPVRLVPQPTPNSVADASSEPSRAGAGSADRAADSGWPSMSARQLAATGLPPAAEAGEPDELPQRVSASLRETDADAGRPSLPEPPPAHHREHLGSWADDVAAFADGTSRAESDRG</sequence>
<dbReference type="Proteomes" id="UP000614996">
    <property type="component" value="Unassembled WGS sequence"/>
</dbReference>
<feature type="compositionally biased region" description="Low complexity" evidence="8">
    <location>
        <begin position="72"/>
        <end position="99"/>
    </location>
</feature>
<reference evidence="11" key="1">
    <citation type="journal article" date="2021" name="Int. J. Syst. Evol. Microbiol.">
        <title>Actinocatenispora comari sp. nov., an endophytic actinomycete isolated from aerial parts of Comarum salesowianum.</title>
        <authorList>
            <person name="Oyunbileg N."/>
            <person name="Iizaka Y."/>
            <person name="Hamada M."/>
            <person name="Davaapurev B.O."/>
            <person name="Fukumoto A."/>
            <person name="Tsetseg B."/>
            <person name="Kato F."/>
            <person name="Tamura T."/>
            <person name="Batkhuu J."/>
            <person name="Anzai Y."/>
        </authorList>
    </citation>
    <scope>NUCLEOTIDE SEQUENCE [LARGE SCALE GENOMIC DNA]</scope>
    <source>
        <strain evidence="11">NUM-2625</strain>
    </source>
</reference>
<keyword evidence="6 10" id="KW-0418">Kinase</keyword>
<name>A0A8J4ELF9_9ACTN</name>
<feature type="region of interest" description="Disordered" evidence="8">
    <location>
        <begin position="1"/>
        <end position="137"/>
    </location>
</feature>
<keyword evidence="3" id="KW-0597">Phosphoprotein</keyword>
<protein>
    <recommendedName>
        <fullName evidence="2">histidine kinase</fullName>
        <ecNumber evidence="2">2.7.13.3</ecNumber>
    </recommendedName>
</protein>
<feature type="domain" description="Histidine kinase" evidence="9">
    <location>
        <begin position="271"/>
        <end position="380"/>
    </location>
</feature>
<keyword evidence="4" id="KW-0808">Transferase</keyword>
<keyword evidence="11" id="KW-1185">Reference proteome</keyword>
<dbReference type="Pfam" id="PF02518">
    <property type="entry name" value="HATPase_c"/>
    <property type="match status" value="1"/>
</dbReference>
<dbReference type="Gene3D" id="3.30.565.10">
    <property type="entry name" value="Histidine kinase-like ATPase, C-terminal domain"/>
    <property type="match status" value="1"/>
</dbReference>
<dbReference type="EMBL" id="BOPO01000055">
    <property type="protein sequence ID" value="GIL28120.1"/>
    <property type="molecule type" value="Genomic_DNA"/>
</dbReference>
<dbReference type="GO" id="GO:0000160">
    <property type="term" value="P:phosphorelay signal transduction system"/>
    <property type="evidence" value="ECO:0007669"/>
    <property type="project" value="TreeGrafter"/>
</dbReference>
<evidence type="ECO:0000256" key="3">
    <source>
        <dbReference type="ARBA" id="ARBA00022553"/>
    </source>
</evidence>
<feature type="region of interest" description="Disordered" evidence="8">
    <location>
        <begin position="398"/>
        <end position="524"/>
    </location>
</feature>
<dbReference type="InterPro" id="IPR003594">
    <property type="entry name" value="HATPase_dom"/>
</dbReference>
<dbReference type="PROSITE" id="PS50109">
    <property type="entry name" value="HIS_KIN"/>
    <property type="match status" value="1"/>
</dbReference>
<feature type="compositionally biased region" description="Pro residues" evidence="8">
    <location>
        <begin position="55"/>
        <end position="71"/>
    </location>
</feature>
<proteinExistence type="predicted"/>